<proteinExistence type="predicted"/>
<dbReference type="Pfam" id="PF07883">
    <property type="entry name" value="Cupin_2"/>
    <property type="match status" value="1"/>
</dbReference>
<gene>
    <name evidence="2" type="ORF">PFICI_04790</name>
</gene>
<dbReference type="RefSeq" id="XP_007831562.1">
    <property type="nucleotide sequence ID" value="XM_007833371.1"/>
</dbReference>
<dbReference type="OrthoDB" id="5840532at2759"/>
<dbReference type="InterPro" id="IPR013096">
    <property type="entry name" value="Cupin_2"/>
</dbReference>
<evidence type="ECO:0000313" key="3">
    <source>
        <dbReference type="Proteomes" id="UP000030651"/>
    </source>
</evidence>
<dbReference type="Gene3D" id="2.60.120.10">
    <property type="entry name" value="Jelly Rolls"/>
    <property type="match status" value="1"/>
</dbReference>
<dbReference type="KEGG" id="pfy:PFICI_04790"/>
<dbReference type="OMA" id="FGVIQIH"/>
<evidence type="ECO:0000313" key="2">
    <source>
        <dbReference type="EMBL" id="ETS82914.1"/>
    </source>
</evidence>
<dbReference type="AlphaFoldDB" id="W3XA57"/>
<dbReference type="PANTHER" id="PTHR36156:SF2">
    <property type="entry name" value="CUPIN TYPE-2 DOMAIN-CONTAINING PROTEIN"/>
    <property type="match status" value="1"/>
</dbReference>
<dbReference type="SUPFAM" id="SSF51182">
    <property type="entry name" value="RmlC-like cupins"/>
    <property type="match status" value="1"/>
</dbReference>
<dbReference type="STRING" id="1229662.W3XA57"/>
<dbReference type="InterPro" id="IPR047142">
    <property type="entry name" value="OryJ/VirC-like"/>
</dbReference>
<dbReference type="eggNOG" id="ENOG502SUI3">
    <property type="taxonomic scope" value="Eukaryota"/>
</dbReference>
<dbReference type="Proteomes" id="UP000030651">
    <property type="component" value="Unassembled WGS sequence"/>
</dbReference>
<dbReference type="PANTHER" id="PTHR36156">
    <property type="entry name" value="SLR2101 PROTEIN"/>
    <property type="match status" value="1"/>
</dbReference>
<dbReference type="InterPro" id="IPR014710">
    <property type="entry name" value="RmlC-like_jellyroll"/>
</dbReference>
<dbReference type="GeneID" id="19269803"/>
<evidence type="ECO:0000259" key="1">
    <source>
        <dbReference type="Pfam" id="PF07883"/>
    </source>
</evidence>
<dbReference type="EMBL" id="KI912111">
    <property type="protein sequence ID" value="ETS82914.1"/>
    <property type="molecule type" value="Genomic_DNA"/>
</dbReference>
<accession>W3XA57</accession>
<dbReference type="HOGENOM" id="CLU_096188_2_2_1"/>
<protein>
    <recommendedName>
        <fullName evidence="1">Cupin type-2 domain-containing protein</fullName>
    </recommendedName>
</protein>
<dbReference type="InterPro" id="IPR011051">
    <property type="entry name" value="RmlC_Cupin_sf"/>
</dbReference>
<reference evidence="3" key="1">
    <citation type="journal article" date="2015" name="BMC Genomics">
        <title>Genomic and transcriptomic analysis of the endophytic fungus Pestalotiopsis fici reveals its lifestyle and high potential for synthesis of natural products.</title>
        <authorList>
            <person name="Wang X."/>
            <person name="Zhang X."/>
            <person name="Liu L."/>
            <person name="Xiang M."/>
            <person name="Wang W."/>
            <person name="Sun X."/>
            <person name="Che Y."/>
            <person name="Guo L."/>
            <person name="Liu G."/>
            <person name="Guo L."/>
            <person name="Wang C."/>
            <person name="Yin W.B."/>
            <person name="Stadler M."/>
            <person name="Zhang X."/>
            <person name="Liu X."/>
        </authorList>
    </citation>
    <scope>NUCLEOTIDE SEQUENCE [LARGE SCALE GENOMIC DNA]</scope>
    <source>
        <strain evidence="3">W106-1 / CGMCC3.15140</strain>
    </source>
</reference>
<dbReference type="InParanoid" id="W3XA57"/>
<feature type="domain" description="Cupin type-2" evidence="1">
    <location>
        <begin position="78"/>
        <end position="155"/>
    </location>
</feature>
<name>W3XA57_PESFW</name>
<organism evidence="2 3">
    <name type="scientific">Pestalotiopsis fici (strain W106-1 / CGMCC3.15140)</name>
    <dbReference type="NCBI Taxonomy" id="1229662"/>
    <lineage>
        <taxon>Eukaryota</taxon>
        <taxon>Fungi</taxon>
        <taxon>Dikarya</taxon>
        <taxon>Ascomycota</taxon>
        <taxon>Pezizomycotina</taxon>
        <taxon>Sordariomycetes</taxon>
        <taxon>Xylariomycetidae</taxon>
        <taxon>Amphisphaeriales</taxon>
        <taxon>Sporocadaceae</taxon>
        <taxon>Pestalotiopsis</taxon>
    </lineage>
</organism>
<keyword evidence="3" id="KW-1185">Reference proteome</keyword>
<sequence>MSSSSPDLRVVVTGHTQDGTSIFTSDTTVQPIHHFGPAGPSFAVLDAQSSVPASNQTPGPDLAGSLPRCPPEGVLFSVVTYPPGFSAPAPHRTTTRDYGVVLAGEIVLELEGGGGEEGKQQGERKTLRQGDFLIQGGASHCWSNRSSEDCRVAFVMVGADKVRTAGGNELEETVFQKKG</sequence>